<keyword evidence="10" id="KW-1185">Reference proteome</keyword>
<comment type="caution">
    <text evidence="9">The sequence shown here is derived from an EMBL/GenBank/DDBJ whole genome shotgun (WGS) entry which is preliminary data.</text>
</comment>
<dbReference type="InterPro" id="IPR050925">
    <property type="entry name" value="Rhomboid_protease_S54"/>
</dbReference>
<dbReference type="GO" id="GO:0006508">
    <property type="term" value="P:proteolysis"/>
    <property type="evidence" value="ECO:0007669"/>
    <property type="project" value="UniProtKB-KW"/>
</dbReference>
<name>A0ABU9HT19_9FLAO</name>
<evidence type="ECO:0000259" key="8">
    <source>
        <dbReference type="Pfam" id="PF01694"/>
    </source>
</evidence>
<keyword evidence="6 7" id="KW-0472">Membrane</keyword>
<dbReference type="Proteomes" id="UP001464555">
    <property type="component" value="Unassembled WGS sequence"/>
</dbReference>
<keyword evidence="9" id="KW-0645">Protease</keyword>
<comment type="subcellular location">
    <subcellularLocation>
        <location evidence="1">Membrane</location>
        <topology evidence="1">Multi-pass membrane protein</topology>
    </subcellularLocation>
</comment>
<evidence type="ECO:0000313" key="9">
    <source>
        <dbReference type="EMBL" id="MEL1243313.1"/>
    </source>
</evidence>
<keyword evidence="3 7" id="KW-0812">Transmembrane</keyword>
<evidence type="ECO:0000256" key="6">
    <source>
        <dbReference type="ARBA" id="ARBA00023136"/>
    </source>
</evidence>
<evidence type="ECO:0000256" key="1">
    <source>
        <dbReference type="ARBA" id="ARBA00004141"/>
    </source>
</evidence>
<dbReference type="InterPro" id="IPR035952">
    <property type="entry name" value="Rhomboid-like_sf"/>
</dbReference>
<evidence type="ECO:0000256" key="2">
    <source>
        <dbReference type="ARBA" id="ARBA00009045"/>
    </source>
</evidence>
<keyword evidence="5 7" id="KW-1133">Transmembrane helix</keyword>
<dbReference type="EC" id="3.4.21.-" evidence="9"/>
<evidence type="ECO:0000256" key="3">
    <source>
        <dbReference type="ARBA" id="ARBA00022692"/>
    </source>
</evidence>
<dbReference type="PANTHER" id="PTHR43731">
    <property type="entry name" value="RHOMBOID PROTEASE"/>
    <property type="match status" value="1"/>
</dbReference>
<dbReference type="PANTHER" id="PTHR43731:SF14">
    <property type="entry name" value="PRESENILIN-ASSOCIATED RHOMBOID-LIKE PROTEIN, MITOCHONDRIAL"/>
    <property type="match status" value="1"/>
</dbReference>
<feature type="transmembrane region" description="Helical" evidence="7">
    <location>
        <begin position="152"/>
        <end position="174"/>
    </location>
</feature>
<keyword evidence="4 9" id="KW-0378">Hydrolase</keyword>
<dbReference type="InterPro" id="IPR022764">
    <property type="entry name" value="Peptidase_S54_rhomboid_dom"/>
</dbReference>
<dbReference type="RefSeq" id="WP_341695637.1">
    <property type="nucleotide sequence ID" value="NZ_JBBYHR010000002.1"/>
</dbReference>
<gene>
    <name evidence="9" type="ORF">AAEO56_03470</name>
</gene>
<dbReference type="EMBL" id="JBBYHR010000002">
    <property type="protein sequence ID" value="MEL1243313.1"/>
    <property type="molecule type" value="Genomic_DNA"/>
</dbReference>
<dbReference type="SUPFAM" id="SSF144091">
    <property type="entry name" value="Rhomboid-like"/>
    <property type="match status" value="1"/>
</dbReference>
<proteinExistence type="inferred from homology"/>
<feature type="transmembrane region" description="Helical" evidence="7">
    <location>
        <begin position="49"/>
        <end position="72"/>
    </location>
</feature>
<evidence type="ECO:0000313" key="10">
    <source>
        <dbReference type="Proteomes" id="UP001464555"/>
    </source>
</evidence>
<protein>
    <submittedName>
        <fullName evidence="9">Rhomboid family intramembrane serine protease</fullName>
        <ecNumber evidence="9">3.4.21.-</ecNumber>
    </submittedName>
</protein>
<comment type="similarity">
    <text evidence="2">Belongs to the peptidase S54 family.</text>
</comment>
<evidence type="ECO:0000256" key="5">
    <source>
        <dbReference type="ARBA" id="ARBA00022989"/>
    </source>
</evidence>
<feature type="transmembrane region" description="Helical" evidence="7">
    <location>
        <begin position="218"/>
        <end position="237"/>
    </location>
</feature>
<feature type="transmembrane region" description="Helical" evidence="7">
    <location>
        <begin position="186"/>
        <end position="206"/>
    </location>
</feature>
<sequence length="248" mass="27588">MIQMTDTVKQLLIINVIFFIGSYIVGQPALDILALYFPENPKFHFWQPITHMFMHGGIMHIFFNMLALYSFGSMLENMWGGKKFLFFYISCGLGAAALHIVVNYISFYQGLDVLADNGFTKSQVMAVFNNQSSGGLSANADITALTKIAKAYFTPALGASGAIYGTMVAFAFMFPNAELMMMFIPIPVKAKYFVPGLLVFDLVMGLRGEAVLGQGDGIAHFAHIGGAIVGFIMMWYWKKNSFNNKRWN</sequence>
<dbReference type="SMART" id="SM01160">
    <property type="entry name" value="DUF1751"/>
    <property type="match status" value="1"/>
</dbReference>
<dbReference type="GO" id="GO:0008233">
    <property type="term" value="F:peptidase activity"/>
    <property type="evidence" value="ECO:0007669"/>
    <property type="project" value="UniProtKB-KW"/>
</dbReference>
<feature type="transmembrane region" description="Helical" evidence="7">
    <location>
        <begin position="12"/>
        <end position="37"/>
    </location>
</feature>
<dbReference type="Gene3D" id="1.20.1540.10">
    <property type="entry name" value="Rhomboid-like"/>
    <property type="match status" value="1"/>
</dbReference>
<organism evidence="9 10">
    <name type="scientific">Flavobacterium arundinis</name>
    <dbReference type="NCBI Taxonomy" id="3139143"/>
    <lineage>
        <taxon>Bacteria</taxon>
        <taxon>Pseudomonadati</taxon>
        <taxon>Bacteroidota</taxon>
        <taxon>Flavobacteriia</taxon>
        <taxon>Flavobacteriales</taxon>
        <taxon>Flavobacteriaceae</taxon>
        <taxon>Flavobacterium</taxon>
    </lineage>
</organism>
<feature type="domain" description="Peptidase S54 rhomboid" evidence="8">
    <location>
        <begin position="44"/>
        <end position="237"/>
    </location>
</feature>
<feature type="transmembrane region" description="Helical" evidence="7">
    <location>
        <begin position="84"/>
        <end position="105"/>
    </location>
</feature>
<dbReference type="Pfam" id="PF01694">
    <property type="entry name" value="Rhomboid"/>
    <property type="match status" value="1"/>
</dbReference>
<evidence type="ECO:0000256" key="7">
    <source>
        <dbReference type="SAM" id="Phobius"/>
    </source>
</evidence>
<accession>A0ABU9HT19</accession>
<evidence type="ECO:0000256" key="4">
    <source>
        <dbReference type="ARBA" id="ARBA00022801"/>
    </source>
</evidence>
<reference evidence="9 10" key="1">
    <citation type="submission" date="2024-04" db="EMBL/GenBank/DDBJ databases">
        <title>Flavobacterium sp. DGU11 16S ribosomal RNA gene Genome sequencing and assembly.</title>
        <authorList>
            <person name="Park S."/>
        </authorList>
    </citation>
    <scope>NUCLEOTIDE SEQUENCE [LARGE SCALE GENOMIC DNA]</scope>
    <source>
        <strain evidence="9 10">DGU11</strain>
    </source>
</reference>